<comment type="caution">
    <text evidence="5">The sequence shown here is derived from an EMBL/GenBank/DDBJ whole genome shotgun (WGS) entry which is preliminary data.</text>
</comment>
<name>A0ABU7I3A1_9SPHI</name>
<gene>
    <name evidence="5" type="ORF">VRU48_02360</name>
</gene>
<evidence type="ECO:0000256" key="1">
    <source>
        <dbReference type="ARBA" id="ARBA00023015"/>
    </source>
</evidence>
<dbReference type="EMBL" id="JAZDQT010000001">
    <property type="protein sequence ID" value="MEE1943933.1"/>
    <property type="molecule type" value="Genomic_DNA"/>
</dbReference>
<accession>A0ABU7I3A1</accession>
<dbReference type="PANTHER" id="PTHR43280">
    <property type="entry name" value="ARAC-FAMILY TRANSCRIPTIONAL REGULATOR"/>
    <property type="match status" value="1"/>
</dbReference>
<dbReference type="Proteomes" id="UP001336835">
    <property type="component" value="Unassembled WGS sequence"/>
</dbReference>
<dbReference type="SUPFAM" id="SSF46689">
    <property type="entry name" value="Homeodomain-like"/>
    <property type="match status" value="2"/>
</dbReference>
<dbReference type="InterPro" id="IPR009057">
    <property type="entry name" value="Homeodomain-like_sf"/>
</dbReference>
<dbReference type="PANTHER" id="PTHR43280:SF2">
    <property type="entry name" value="HTH-TYPE TRANSCRIPTIONAL REGULATOR EXSA"/>
    <property type="match status" value="1"/>
</dbReference>
<dbReference type="Pfam" id="PF12833">
    <property type="entry name" value="HTH_18"/>
    <property type="match status" value="1"/>
</dbReference>
<feature type="domain" description="HTH araC/xylS-type" evidence="4">
    <location>
        <begin position="188"/>
        <end position="284"/>
    </location>
</feature>
<evidence type="ECO:0000313" key="6">
    <source>
        <dbReference type="Proteomes" id="UP001336835"/>
    </source>
</evidence>
<dbReference type="SMART" id="SM00342">
    <property type="entry name" value="HTH_ARAC"/>
    <property type="match status" value="1"/>
</dbReference>
<keyword evidence="3" id="KW-0804">Transcription</keyword>
<protein>
    <submittedName>
        <fullName evidence="5">AraC family transcriptional regulator</fullName>
    </submittedName>
</protein>
<dbReference type="PRINTS" id="PR00032">
    <property type="entry name" value="HTHARAC"/>
</dbReference>
<dbReference type="RefSeq" id="WP_330106323.1">
    <property type="nucleotide sequence ID" value="NZ_JAZDQT010000001.1"/>
</dbReference>
<evidence type="ECO:0000259" key="4">
    <source>
        <dbReference type="PROSITE" id="PS01124"/>
    </source>
</evidence>
<evidence type="ECO:0000313" key="5">
    <source>
        <dbReference type="EMBL" id="MEE1943933.1"/>
    </source>
</evidence>
<reference evidence="5 6" key="1">
    <citation type="submission" date="2024-01" db="EMBL/GenBank/DDBJ databases">
        <title>Pedobacter sp. nov., isolated from fresh soil.</title>
        <authorList>
            <person name="Le N.T.T."/>
        </authorList>
    </citation>
    <scope>NUCLEOTIDE SEQUENCE [LARGE SCALE GENOMIC DNA]</scope>
    <source>
        <strain evidence="5 6">KR3-3</strain>
    </source>
</reference>
<dbReference type="PROSITE" id="PS01124">
    <property type="entry name" value="HTH_ARAC_FAMILY_2"/>
    <property type="match status" value="1"/>
</dbReference>
<evidence type="ECO:0000256" key="3">
    <source>
        <dbReference type="ARBA" id="ARBA00023163"/>
    </source>
</evidence>
<dbReference type="InterPro" id="IPR020449">
    <property type="entry name" value="Tscrpt_reg_AraC-type_HTH"/>
</dbReference>
<keyword evidence="1" id="KW-0805">Transcription regulation</keyword>
<sequence>MSTKRIRIFKNEILNEFSSNSSYTGISTKYIISLVSNGAVQYHLGKRELTLFPQSFVFLNEGTHYASQINSKETINRFSVLLDPGFVCDYEYSVANKSHTLLDCPAYKDSKPVFLEAIYPLQGEIATVLRQLKNNMESGQTSELVMGEYLNHCLESYYRLYRTEVTNRGEALNFLNKSTRTEILKRLSIAKDFINSNYNKNISLNDIALASCLSVNHLLRTFKQAYQMSPHQFLTQVRLRQAKYYLKHTDYQVNEIVDIIGFECQSSFTRLFRNSFQVTPKQYR</sequence>
<organism evidence="5 6">
    <name type="scientific">Pedobacter albus</name>
    <dbReference type="NCBI Taxonomy" id="3113905"/>
    <lineage>
        <taxon>Bacteria</taxon>
        <taxon>Pseudomonadati</taxon>
        <taxon>Bacteroidota</taxon>
        <taxon>Sphingobacteriia</taxon>
        <taxon>Sphingobacteriales</taxon>
        <taxon>Sphingobacteriaceae</taxon>
        <taxon>Pedobacter</taxon>
    </lineage>
</organism>
<evidence type="ECO:0000256" key="2">
    <source>
        <dbReference type="ARBA" id="ARBA00023125"/>
    </source>
</evidence>
<dbReference type="InterPro" id="IPR018060">
    <property type="entry name" value="HTH_AraC"/>
</dbReference>
<keyword evidence="2" id="KW-0238">DNA-binding</keyword>
<keyword evidence="6" id="KW-1185">Reference proteome</keyword>
<dbReference type="Gene3D" id="1.10.10.60">
    <property type="entry name" value="Homeodomain-like"/>
    <property type="match status" value="2"/>
</dbReference>
<proteinExistence type="predicted"/>